<evidence type="ECO:0000256" key="1">
    <source>
        <dbReference type="ARBA" id="ARBA00022801"/>
    </source>
</evidence>
<keyword evidence="3" id="KW-0732">Signal</keyword>
<dbReference type="Gene3D" id="2.40.260.10">
    <property type="entry name" value="Sortase"/>
    <property type="match status" value="1"/>
</dbReference>
<keyword evidence="1" id="KW-0378">Hydrolase</keyword>
<organism evidence="4 5">
    <name type="scientific">Rhodococcus artemisiae</name>
    <dbReference type="NCBI Taxonomy" id="714159"/>
    <lineage>
        <taxon>Bacteria</taxon>
        <taxon>Bacillati</taxon>
        <taxon>Actinomycetota</taxon>
        <taxon>Actinomycetes</taxon>
        <taxon>Mycobacteriales</taxon>
        <taxon>Nocardiaceae</taxon>
        <taxon>Rhodococcus</taxon>
    </lineage>
</organism>
<keyword evidence="5" id="KW-1185">Reference proteome</keyword>
<comment type="caution">
    <text evidence="4">The sequence shown here is derived from an EMBL/GenBank/DDBJ whole genome shotgun (WGS) entry which is preliminary data.</text>
</comment>
<feature type="chain" id="PRO_5047338451" evidence="3">
    <location>
        <begin position="19"/>
        <end position="202"/>
    </location>
</feature>
<protein>
    <submittedName>
        <fullName evidence="4">Class F sortase</fullName>
    </submittedName>
</protein>
<feature type="signal peptide" evidence="3">
    <location>
        <begin position="1"/>
        <end position="18"/>
    </location>
</feature>
<name>A0ABU7LGX9_9NOCA</name>
<accession>A0ABU7LGX9</accession>
<proteinExistence type="predicted"/>
<dbReference type="Proteomes" id="UP001336020">
    <property type="component" value="Unassembled WGS sequence"/>
</dbReference>
<dbReference type="RefSeq" id="WP_330135986.1">
    <property type="nucleotide sequence ID" value="NZ_JAUTXY010000014.1"/>
</dbReference>
<dbReference type="Pfam" id="PF04203">
    <property type="entry name" value="Sortase"/>
    <property type="match status" value="1"/>
</dbReference>
<feature type="region of interest" description="Disordered" evidence="2">
    <location>
        <begin position="25"/>
        <end position="45"/>
    </location>
</feature>
<evidence type="ECO:0000256" key="3">
    <source>
        <dbReference type="SAM" id="SignalP"/>
    </source>
</evidence>
<sequence length="202" mass="20563">MRSRTAIATLAGTVLVLAGGCADDAGSSGPAVRSTQQEPGKHDMPPPVVVIADGPAAPVTLTIGDASAPTDPVATDAAGVLLPPQDVSRLGWWADSSFPGSEAGSIVVTGHIDDVAQGDGFATRFADLAEGDEVVLSLNDGSARQYRVDRLLSVGKDGDLPLDELNRLDGPETLVLVTCGGEFVGPPLGYANNDFVFATPVA</sequence>
<evidence type="ECO:0000313" key="5">
    <source>
        <dbReference type="Proteomes" id="UP001336020"/>
    </source>
</evidence>
<reference evidence="4 5" key="1">
    <citation type="submission" date="2023-07" db="EMBL/GenBank/DDBJ databases">
        <authorList>
            <person name="Girao M."/>
            <person name="Carvalho M.F."/>
        </authorList>
    </citation>
    <scope>NUCLEOTIDE SEQUENCE [LARGE SCALE GENOMIC DNA]</scope>
    <source>
        <strain evidence="4 5">YIM65754</strain>
    </source>
</reference>
<evidence type="ECO:0000256" key="2">
    <source>
        <dbReference type="SAM" id="MobiDB-lite"/>
    </source>
</evidence>
<dbReference type="EMBL" id="JAUTXY010000014">
    <property type="protein sequence ID" value="MEE2060811.1"/>
    <property type="molecule type" value="Genomic_DNA"/>
</dbReference>
<dbReference type="InterPro" id="IPR005754">
    <property type="entry name" value="Sortase"/>
</dbReference>
<dbReference type="InterPro" id="IPR023365">
    <property type="entry name" value="Sortase_dom-sf"/>
</dbReference>
<dbReference type="CDD" id="cd05829">
    <property type="entry name" value="Sortase_F"/>
    <property type="match status" value="1"/>
</dbReference>
<dbReference type="PROSITE" id="PS51257">
    <property type="entry name" value="PROKAR_LIPOPROTEIN"/>
    <property type="match status" value="1"/>
</dbReference>
<evidence type="ECO:0000313" key="4">
    <source>
        <dbReference type="EMBL" id="MEE2060811.1"/>
    </source>
</evidence>
<gene>
    <name evidence="4" type="ORF">Q7514_25145</name>
</gene>
<dbReference type="InterPro" id="IPR042001">
    <property type="entry name" value="Sortase_F"/>
</dbReference>